<dbReference type="EMBL" id="QGGB01000011">
    <property type="protein sequence ID" value="PWN05207.1"/>
    <property type="molecule type" value="Genomic_DNA"/>
</dbReference>
<evidence type="ECO:0008006" key="3">
    <source>
        <dbReference type="Google" id="ProtNLM"/>
    </source>
</evidence>
<evidence type="ECO:0000313" key="1">
    <source>
        <dbReference type="EMBL" id="PWN05207.1"/>
    </source>
</evidence>
<dbReference type="AlphaFoldDB" id="A0A316TKX7"/>
<accession>A0A316TKX7</accession>
<name>A0A316TKX7_9BACT</name>
<dbReference type="Proteomes" id="UP000245533">
    <property type="component" value="Unassembled WGS sequence"/>
</dbReference>
<organism evidence="1 2">
    <name type="scientific">Rhodohalobacter mucosus</name>
    <dbReference type="NCBI Taxonomy" id="2079485"/>
    <lineage>
        <taxon>Bacteria</taxon>
        <taxon>Pseudomonadati</taxon>
        <taxon>Balneolota</taxon>
        <taxon>Balneolia</taxon>
        <taxon>Balneolales</taxon>
        <taxon>Balneolaceae</taxon>
        <taxon>Rhodohalobacter</taxon>
    </lineage>
</organism>
<dbReference type="RefSeq" id="WP_109648115.1">
    <property type="nucleotide sequence ID" value="NZ_QGGB01000011.1"/>
</dbReference>
<protein>
    <recommendedName>
        <fullName evidence="3">FlgN protein</fullName>
    </recommendedName>
</protein>
<reference evidence="1 2" key="1">
    <citation type="submission" date="2018-05" db="EMBL/GenBank/DDBJ databases">
        <title>Rhodohalobacter halophilus gen. nov., sp. nov., a moderately halophilic member of the family Balneolaceae.</title>
        <authorList>
            <person name="Liu Z.-W."/>
        </authorList>
    </citation>
    <scope>NUCLEOTIDE SEQUENCE [LARGE SCALE GENOMIC DNA]</scope>
    <source>
        <strain evidence="1 2">8A47</strain>
    </source>
</reference>
<keyword evidence="2" id="KW-1185">Reference proteome</keyword>
<sequence>MVKLYKELENMLSTGYHILDELESDDPEISRIEELYNSRSKQLDSILSDWNGQNAQMVFTEEDGITPKDFRNLFYRLNLLERELDRSLKSLQKQKTDVLRHLDSFRTANKAYQQPGSGSSSIFLDVNSTY</sequence>
<evidence type="ECO:0000313" key="2">
    <source>
        <dbReference type="Proteomes" id="UP000245533"/>
    </source>
</evidence>
<gene>
    <name evidence="1" type="ORF">DDZ15_15900</name>
</gene>
<comment type="caution">
    <text evidence="1">The sequence shown here is derived from an EMBL/GenBank/DDBJ whole genome shotgun (WGS) entry which is preliminary data.</text>
</comment>
<proteinExistence type="predicted"/>